<proteinExistence type="predicted"/>
<dbReference type="HOGENOM" id="CLU_049078_1_0_1"/>
<dbReference type="STRING" id="321614.Q0TX28"/>
<gene>
    <name evidence="4" type="ORF">SNOG_15838</name>
</gene>
<dbReference type="eggNOG" id="ENOG502S942">
    <property type="taxonomic scope" value="Eukaryota"/>
</dbReference>
<dbReference type="GO" id="GO:0000445">
    <property type="term" value="C:THO complex part of transcription export complex"/>
    <property type="evidence" value="ECO:0000318"/>
    <property type="project" value="GO_Central"/>
</dbReference>
<dbReference type="GeneID" id="5982903"/>
<dbReference type="InterPro" id="IPR008501">
    <property type="entry name" value="THOC7/Mft1"/>
</dbReference>
<dbReference type="EMBL" id="CH445365">
    <property type="protein sequence ID" value="EAT76676.1"/>
    <property type="molecule type" value="Genomic_DNA"/>
</dbReference>
<dbReference type="KEGG" id="pno:SNOG_15838"/>
<reference evidence="5" key="1">
    <citation type="journal article" date="2007" name="Plant Cell">
        <title>Dothideomycete-plant interactions illuminated by genome sequencing and EST analysis of the wheat pathogen Stagonospora nodorum.</title>
        <authorList>
            <person name="Hane J.K."/>
            <person name="Lowe R.G."/>
            <person name="Solomon P.S."/>
            <person name="Tan K.C."/>
            <person name="Schoch C.L."/>
            <person name="Spatafora J.W."/>
            <person name="Crous P.W."/>
            <person name="Kodira C."/>
            <person name="Birren B.W."/>
            <person name="Galagan J.E."/>
            <person name="Torriani S.F."/>
            <person name="McDonald B.A."/>
            <person name="Oliver R.P."/>
        </authorList>
    </citation>
    <scope>NUCLEOTIDE SEQUENCE [LARGE SCALE GENOMIC DNA]</scope>
    <source>
        <strain evidence="5">SN15 / ATCC MYA-4574 / FGSC 10173</strain>
    </source>
</reference>
<feature type="compositionally biased region" description="Basic and acidic residues" evidence="3">
    <location>
        <begin position="273"/>
        <end position="285"/>
    </location>
</feature>
<dbReference type="Proteomes" id="UP000001055">
    <property type="component" value="Unassembled WGS sequence"/>
</dbReference>
<evidence type="ECO:0000313" key="5">
    <source>
        <dbReference type="Proteomes" id="UP000001055"/>
    </source>
</evidence>
<dbReference type="RefSeq" id="XP_001805973.1">
    <property type="nucleotide sequence ID" value="XM_001805921.1"/>
</dbReference>
<feature type="region of interest" description="Disordered" evidence="3">
    <location>
        <begin position="273"/>
        <end position="401"/>
    </location>
</feature>
<name>Q0TX28_PHANO</name>
<feature type="compositionally biased region" description="Acidic residues" evidence="3">
    <location>
        <begin position="370"/>
        <end position="391"/>
    </location>
</feature>
<dbReference type="VEuPathDB" id="FungiDB:JI435_158380"/>
<protein>
    <submittedName>
        <fullName evidence="4">Uncharacterized protein</fullName>
    </submittedName>
</protein>
<evidence type="ECO:0000256" key="1">
    <source>
        <dbReference type="ARBA" id="ARBA00004123"/>
    </source>
</evidence>
<comment type="subcellular location">
    <subcellularLocation>
        <location evidence="1">Nucleus</location>
    </subcellularLocation>
</comment>
<dbReference type="InParanoid" id="Q0TX28"/>
<dbReference type="AlphaFoldDB" id="Q0TX28"/>
<organism evidence="4 5">
    <name type="scientific">Phaeosphaeria nodorum (strain SN15 / ATCC MYA-4574 / FGSC 10173)</name>
    <name type="common">Glume blotch fungus</name>
    <name type="synonym">Parastagonospora nodorum</name>
    <dbReference type="NCBI Taxonomy" id="321614"/>
    <lineage>
        <taxon>Eukaryota</taxon>
        <taxon>Fungi</taxon>
        <taxon>Dikarya</taxon>
        <taxon>Ascomycota</taxon>
        <taxon>Pezizomycotina</taxon>
        <taxon>Dothideomycetes</taxon>
        <taxon>Pleosporomycetidae</taxon>
        <taxon>Pleosporales</taxon>
        <taxon>Pleosporineae</taxon>
        <taxon>Phaeosphaeriaceae</taxon>
        <taxon>Parastagonospora</taxon>
    </lineage>
</organism>
<keyword evidence="2" id="KW-0539">Nucleus</keyword>
<sequence>MSDLTTFTTTTDKLTKANTSLHTFAFSVRRRAVAREWPTSNGGFCRKQTKVRRARHMPTPPLTWPDALHNVSRLLAVEARPYAHVTSRVLKPAFFEAARPRQLPSPPPDASAAEEEAAAVAVEREQQIHNIELWRRNLMNELSSLDFAILRAEFTTNSNRTERERYAVEKDGITAKQQHVKDTIEELRVQLVEAKETLAVRKTYDELTEKITSSKMLKPRDEQALAHAKLDEEIAELEHEVQTAKDTWSERRAQFGRIEDATREMLRMIKDEKEEAERKEGMMKDGDEEGDGEGTTSRGDGSRVGTPKPEGGMTPVHASQGGEANSSLRVPPKDRLHPLSRENSAAPSPAPSGAVEDMDMADSGAVSGEKDDESDGLEEGEDLEDGEDDGEATSPGKMDES</sequence>
<evidence type="ECO:0000256" key="2">
    <source>
        <dbReference type="ARBA" id="ARBA00023242"/>
    </source>
</evidence>
<dbReference type="GO" id="GO:0006397">
    <property type="term" value="P:mRNA processing"/>
    <property type="evidence" value="ECO:0007669"/>
    <property type="project" value="InterPro"/>
</dbReference>
<dbReference type="Pfam" id="PF05615">
    <property type="entry name" value="THOC7"/>
    <property type="match status" value="1"/>
</dbReference>
<feature type="compositionally biased region" description="Basic and acidic residues" evidence="3">
    <location>
        <begin position="331"/>
        <end position="340"/>
    </location>
</feature>
<evidence type="ECO:0000256" key="3">
    <source>
        <dbReference type="SAM" id="MobiDB-lite"/>
    </source>
</evidence>
<dbReference type="OMA" id="QFLHNAN"/>
<accession>Q0TX28</accession>
<dbReference type="GO" id="GO:0006406">
    <property type="term" value="P:mRNA export from nucleus"/>
    <property type="evidence" value="ECO:0000318"/>
    <property type="project" value="GO_Central"/>
</dbReference>
<evidence type="ECO:0000313" key="4">
    <source>
        <dbReference type="EMBL" id="EAT76676.1"/>
    </source>
</evidence>